<dbReference type="GO" id="GO:0006355">
    <property type="term" value="P:regulation of DNA-templated transcription"/>
    <property type="evidence" value="ECO:0007669"/>
    <property type="project" value="TreeGrafter"/>
</dbReference>
<dbReference type="PROSITE" id="PS51215">
    <property type="entry name" value="AWS"/>
    <property type="match status" value="1"/>
</dbReference>
<evidence type="ECO:0000256" key="18">
    <source>
        <dbReference type="PROSITE-ProRule" id="PRU00035"/>
    </source>
</evidence>
<evidence type="ECO:0000259" key="20">
    <source>
        <dbReference type="PROSITE" id="PS50014"/>
    </source>
</evidence>
<dbReference type="InterPro" id="IPR017956">
    <property type="entry name" value="AT_hook_DNA-bd_motif"/>
</dbReference>
<feature type="region of interest" description="Disordered" evidence="19">
    <location>
        <begin position="1423"/>
        <end position="1461"/>
    </location>
</feature>
<keyword evidence="26" id="KW-1185">Reference proteome</keyword>
<feature type="compositionally biased region" description="Acidic residues" evidence="19">
    <location>
        <begin position="1747"/>
        <end position="1766"/>
    </location>
</feature>
<dbReference type="InterPro" id="IPR043319">
    <property type="entry name" value="PHD_ASH1L"/>
</dbReference>
<feature type="compositionally biased region" description="Basic and acidic residues" evidence="19">
    <location>
        <begin position="2727"/>
        <end position="2895"/>
    </location>
</feature>
<dbReference type="InterPro" id="IPR001025">
    <property type="entry name" value="BAH_dom"/>
</dbReference>
<evidence type="ECO:0000256" key="12">
    <source>
        <dbReference type="ARBA" id="ARBA00022853"/>
    </source>
</evidence>
<dbReference type="SMART" id="SM00570">
    <property type="entry name" value="AWS"/>
    <property type="match status" value="1"/>
</dbReference>
<feature type="compositionally biased region" description="Basic and acidic residues" evidence="19">
    <location>
        <begin position="3614"/>
        <end position="3623"/>
    </location>
</feature>
<dbReference type="SMART" id="SM00249">
    <property type="entry name" value="PHD"/>
    <property type="match status" value="1"/>
</dbReference>
<feature type="compositionally biased region" description="Polar residues" evidence="19">
    <location>
        <begin position="964"/>
        <end position="975"/>
    </location>
</feature>
<dbReference type="Gene3D" id="1.20.920.10">
    <property type="entry name" value="Bromodomain-like"/>
    <property type="match status" value="1"/>
</dbReference>
<evidence type="ECO:0000256" key="11">
    <source>
        <dbReference type="ARBA" id="ARBA00022833"/>
    </source>
</evidence>
<feature type="compositionally biased region" description="Basic and acidic residues" evidence="19">
    <location>
        <begin position="1436"/>
        <end position="1450"/>
    </location>
</feature>
<feature type="domain" description="AWS" evidence="24">
    <location>
        <begin position="3409"/>
        <end position="3460"/>
    </location>
</feature>
<dbReference type="PRINTS" id="PR00929">
    <property type="entry name" value="ATHOOK"/>
</dbReference>
<proteinExistence type="predicted"/>
<keyword evidence="15" id="KW-0010">Activator</keyword>
<dbReference type="InterPro" id="IPR019786">
    <property type="entry name" value="Zinc_finger_PHD-type_CS"/>
</dbReference>
<dbReference type="SUPFAM" id="SSF82199">
    <property type="entry name" value="SET domain"/>
    <property type="match status" value="1"/>
</dbReference>
<keyword evidence="3" id="KW-0158">Chromosome</keyword>
<protein>
    <submittedName>
        <fullName evidence="25">Histone-Lysine N-Methyltransferase ash1l</fullName>
        <ecNumber evidence="25">2.1.1.354</ecNumber>
    </submittedName>
</protein>
<dbReference type="CDD" id="cd19174">
    <property type="entry name" value="SET_ASH1L"/>
    <property type="match status" value="1"/>
</dbReference>
<dbReference type="Gene3D" id="2.30.30.490">
    <property type="match status" value="1"/>
</dbReference>
<name>A0AAN9FV01_HALRR</name>
<feature type="compositionally biased region" description="Low complexity" evidence="19">
    <location>
        <begin position="4187"/>
        <end position="4205"/>
    </location>
</feature>
<feature type="compositionally biased region" description="Low complexity" evidence="19">
    <location>
        <begin position="3173"/>
        <end position="3184"/>
    </location>
</feature>
<feature type="region of interest" description="Disordered" evidence="19">
    <location>
        <begin position="1494"/>
        <end position="1524"/>
    </location>
</feature>
<feature type="compositionally biased region" description="Basic and acidic residues" evidence="19">
    <location>
        <begin position="1334"/>
        <end position="1343"/>
    </location>
</feature>
<evidence type="ECO:0000256" key="4">
    <source>
        <dbReference type="ARBA" id="ARBA00022553"/>
    </source>
</evidence>
<feature type="compositionally biased region" description="Basic and acidic residues" evidence="19">
    <location>
        <begin position="3073"/>
        <end position="3092"/>
    </location>
</feature>
<dbReference type="PROSITE" id="PS51038">
    <property type="entry name" value="BAH"/>
    <property type="match status" value="1"/>
</dbReference>
<feature type="compositionally biased region" description="Basic and acidic residues" evidence="19">
    <location>
        <begin position="1271"/>
        <end position="1285"/>
    </location>
</feature>
<keyword evidence="14 18" id="KW-0103">Bromodomain</keyword>
<feature type="compositionally biased region" description="Basic and acidic residues" evidence="19">
    <location>
        <begin position="3106"/>
        <end position="3120"/>
    </location>
</feature>
<dbReference type="PANTHER" id="PTHR46147">
    <property type="entry name" value="HISTONE-LYSINE N-METHYLTRANSFERASE ASH1"/>
    <property type="match status" value="1"/>
</dbReference>
<comment type="caution">
    <text evidence="25">The sequence shown here is derived from an EMBL/GenBank/DDBJ whole genome shotgun (WGS) entry which is preliminary data.</text>
</comment>
<feature type="compositionally biased region" description="Basic and acidic residues" evidence="19">
    <location>
        <begin position="1830"/>
        <end position="1846"/>
    </location>
</feature>
<evidence type="ECO:0000256" key="17">
    <source>
        <dbReference type="ARBA" id="ARBA00023242"/>
    </source>
</evidence>
<dbReference type="EC" id="2.1.1.354" evidence="25"/>
<evidence type="ECO:0000259" key="22">
    <source>
        <dbReference type="PROSITE" id="PS50868"/>
    </source>
</evidence>
<feature type="region of interest" description="Disordered" evidence="19">
    <location>
        <begin position="1268"/>
        <end position="1298"/>
    </location>
</feature>
<feature type="region of interest" description="Disordered" evidence="19">
    <location>
        <begin position="2693"/>
        <end position="3249"/>
    </location>
</feature>
<dbReference type="InterPro" id="IPR003616">
    <property type="entry name" value="Post-SET_dom"/>
</dbReference>
<dbReference type="GO" id="GO:0140999">
    <property type="term" value="F:histone H3K4 trimethyltransferase activity"/>
    <property type="evidence" value="ECO:0007669"/>
    <property type="project" value="UniProtKB-EC"/>
</dbReference>
<feature type="compositionally biased region" description="Basic residues" evidence="19">
    <location>
        <begin position="2017"/>
        <end position="2030"/>
    </location>
</feature>
<dbReference type="FunFam" id="3.30.40.10:FF:000113">
    <property type="entry name" value="Histone-lysine N-methyltransferase"/>
    <property type="match status" value="1"/>
</dbReference>
<dbReference type="InterPro" id="IPR043151">
    <property type="entry name" value="BAH_sf"/>
</dbReference>
<dbReference type="GO" id="GO:0003677">
    <property type="term" value="F:DNA binding"/>
    <property type="evidence" value="ECO:0007669"/>
    <property type="project" value="InterPro"/>
</dbReference>
<dbReference type="FunFam" id="2.170.270.10:FF:000011">
    <property type="entry name" value="Histone-lysine N-methyltransferase"/>
    <property type="match status" value="1"/>
</dbReference>
<dbReference type="GO" id="GO:0032259">
    <property type="term" value="P:methylation"/>
    <property type="evidence" value="ECO:0007669"/>
    <property type="project" value="UniProtKB-KW"/>
</dbReference>
<feature type="region of interest" description="Disordered" evidence="19">
    <location>
        <begin position="1"/>
        <end position="45"/>
    </location>
</feature>
<dbReference type="InterPro" id="IPR001965">
    <property type="entry name" value="Znf_PHD"/>
</dbReference>
<feature type="compositionally biased region" description="Polar residues" evidence="19">
    <location>
        <begin position="2141"/>
        <end position="2157"/>
    </location>
</feature>
<feature type="compositionally biased region" description="Basic residues" evidence="19">
    <location>
        <begin position="3010"/>
        <end position="3020"/>
    </location>
</feature>
<dbReference type="CDD" id="cd04717">
    <property type="entry name" value="BAH_polybromo"/>
    <property type="match status" value="1"/>
</dbReference>
<feature type="compositionally biased region" description="Basic and acidic residues" evidence="19">
    <location>
        <begin position="740"/>
        <end position="749"/>
    </location>
</feature>
<feature type="region of interest" description="Disordered" evidence="19">
    <location>
        <begin position="1624"/>
        <end position="1647"/>
    </location>
</feature>
<feature type="compositionally biased region" description="Low complexity" evidence="19">
    <location>
        <begin position="234"/>
        <end position="243"/>
    </location>
</feature>
<dbReference type="Pfam" id="PF17907">
    <property type="entry name" value="AWS"/>
    <property type="match status" value="1"/>
</dbReference>
<feature type="region of interest" description="Disordered" evidence="19">
    <location>
        <begin position="874"/>
        <end position="921"/>
    </location>
</feature>
<feature type="compositionally biased region" description="Acidic residues" evidence="19">
    <location>
        <begin position="164"/>
        <end position="173"/>
    </location>
</feature>
<evidence type="ECO:0000313" key="26">
    <source>
        <dbReference type="Proteomes" id="UP001381693"/>
    </source>
</evidence>
<feature type="compositionally biased region" description="Basic and acidic residues" evidence="19">
    <location>
        <begin position="1494"/>
        <end position="1509"/>
    </location>
</feature>
<evidence type="ECO:0000256" key="9">
    <source>
        <dbReference type="ARBA" id="ARBA00022737"/>
    </source>
</evidence>
<feature type="compositionally biased region" description="Basic and acidic residues" evidence="19">
    <location>
        <begin position="3212"/>
        <end position="3228"/>
    </location>
</feature>
<evidence type="ECO:0000256" key="6">
    <source>
        <dbReference type="ARBA" id="ARBA00022679"/>
    </source>
</evidence>
<evidence type="ECO:0000256" key="14">
    <source>
        <dbReference type="ARBA" id="ARBA00023117"/>
    </source>
</evidence>
<feature type="region of interest" description="Disordered" evidence="19">
    <location>
        <begin position="935"/>
        <end position="1044"/>
    </location>
</feature>
<reference evidence="25 26" key="1">
    <citation type="submission" date="2023-11" db="EMBL/GenBank/DDBJ databases">
        <title>Halocaridina rubra genome assembly.</title>
        <authorList>
            <person name="Smith C."/>
        </authorList>
    </citation>
    <scope>NUCLEOTIDE SEQUENCE [LARGE SCALE GENOMIC DNA]</scope>
    <source>
        <strain evidence="25">EP-1</strain>
        <tissue evidence="25">Whole</tissue>
    </source>
</reference>
<dbReference type="PROSITE" id="PS50014">
    <property type="entry name" value="BROMODOMAIN_2"/>
    <property type="match status" value="1"/>
</dbReference>
<dbReference type="EMBL" id="JAXCGZ010000015">
    <property type="protein sequence ID" value="KAK7087046.1"/>
    <property type="molecule type" value="Genomic_DNA"/>
</dbReference>
<dbReference type="CDD" id="cd15548">
    <property type="entry name" value="PHD_ASH1L"/>
    <property type="match status" value="1"/>
</dbReference>
<dbReference type="PROSITE" id="PS50280">
    <property type="entry name" value="SET"/>
    <property type="match status" value="1"/>
</dbReference>
<feature type="compositionally biased region" description="Basic and acidic residues" evidence="19">
    <location>
        <begin position="289"/>
        <end position="299"/>
    </location>
</feature>
<dbReference type="Pfam" id="PF00856">
    <property type="entry name" value="SET"/>
    <property type="match status" value="1"/>
</dbReference>
<feature type="domain" description="Bromo" evidence="20">
    <location>
        <begin position="3757"/>
        <end position="3827"/>
    </location>
</feature>
<feature type="compositionally biased region" description="Basic and acidic residues" evidence="19">
    <location>
        <begin position="2977"/>
        <end position="2988"/>
    </location>
</feature>
<dbReference type="Proteomes" id="UP001381693">
    <property type="component" value="Unassembled WGS sequence"/>
</dbReference>
<keyword evidence="10" id="KW-0863">Zinc-finger</keyword>
<feature type="compositionally biased region" description="Basic and acidic residues" evidence="19">
    <location>
        <begin position="426"/>
        <end position="444"/>
    </location>
</feature>
<feature type="compositionally biased region" description="Basic and acidic residues" evidence="19">
    <location>
        <begin position="3138"/>
        <end position="3151"/>
    </location>
</feature>
<feature type="compositionally biased region" description="Basic and acidic residues" evidence="19">
    <location>
        <begin position="1991"/>
        <end position="2002"/>
    </location>
</feature>
<dbReference type="PROSITE" id="PS01359">
    <property type="entry name" value="ZF_PHD_1"/>
    <property type="match status" value="1"/>
</dbReference>
<dbReference type="InterPro" id="IPR013083">
    <property type="entry name" value="Znf_RING/FYVE/PHD"/>
</dbReference>
<evidence type="ECO:0000256" key="3">
    <source>
        <dbReference type="ARBA" id="ARBA00022454"/>
    </source>
</evidence>
<feature type="compositionally biased region" description="Basic residues" evidence="19">
    <location>
        <begin position="3047"/>
        <end position="3058"/>
    </location>
</feature>
<feature type="compositionally biased region" description="Low complexity" evidence="19">
    <location>
        <begin position="259"/>
        <end position="272"/>
    </location>
</feature>
<feature type="region of interest" description="Disordered" evidence="19">
    <location>
        <begin position="420"/>
        <end position="492"/>
    </location>
</feature>
<evidence type="ECO:0000256" key="19">
    <source>
        <dbReference type="SAM" id="MobiDB-lite"/>
    </source>
</evidence>
<keyword evidence="13" id="KW-0805">Transcription regulation</keyword>
<dbReference type="SMART" id="SM00317">
    <property type="entry name" value="SET"/>
    <property type="match status" value="1"/>
</dbReference>
<dbReference type="Pfam" id="PF00439">
    <property type="entry name" value="Bromodomain"/>
    <property type="match status" value="1"/>
</dbReference>
<dbReference type="PANTHER" id="PTHR46147:SF3">
    <property type="entry name" value="HISTONE-LYSINE N-METHYLTRANSFERASE ASH1"/>
    <property type="match status" value="1"/>
</dbReference>
<feature type="domain" description="BAH" evidence="23">
    <location>
        <begin position="3951"/>
        <end position="4088"/>
    </location>
</feature>
<feature type="compositionally biased region" description="Basic and acidic residues" evidence="19">
    <location>
        <begin position="3187"/>
        <end position="3201"/>
    </location>
</feature>
<evidence type="ECO:0000259" key="21">
    <source>
        <dbReference type="PROSITE" id="PS50280"/>
    </source>
</evidence>
<dbReference type="SMART" id="SM00384">
    <property type="entry name" value="AT_hook"/>
    <property type="match status" value="5"/>
</dbReference>
<feature type="region of interest" description="Disordered" evidence="19">
    <location>
        <begin position="3614"/>
        <end position="3643"/>
    </location>
</feature>
<evidence type="ECO:0000256" key="8">
    <source>
        <dbReference type="ARBA" id="ARBA00022723"/>
    </source>
</evidence>
<feature type="compositionally biased region" description="Low complexity" evidence="19">
    <location>
        <begin position="339"/>
        <end position="355"/>
    </location>
</feature>
<feature type="compositionally biased region" description="Basic and acidic residues" evidence="19">
    <location>
        <begin position="935"/>
        <end position="963"/>
    </location>
</feature>
<feature type="region of interest" description="Disordered" evidence="19">
    <location>
        <begin position="4145"/>
        <end position="4164"/>
    </location>
</feature>
<evidence type="ECO:0000256" key="10">
    <source>
        <dbReference type="ARBA" id="ARBA00022771"/>
    </source>
</evidence>
<dbReference type="GO" id="GO:0005654">
    <property type="term" value="C:nucleoplasm"/>
    <property type="evidence" value="ECO:0007669"/>
    <property type="project" value="TreeGrafter"/>
</dbReference>
<dbReference type="SMART" id="SM00508">
    <property type="entry name" value="PostSET"/>
    <property type="match status" value="1"/>
</dbReference>
<dbReference type="SMART" id="SM00439">
    <property type="entry name" value="BAH"/>
    <property type="match status" value="1"/>
</dbReference>
<feature type="compositionally biased region" description="Basic and acidic residues" evidence="19">
    <location>
        <begin position="2404"/>
        <end position="2426"/>
    </location>
</feature>
<dbReference type="SMART" id="SM00297">
    <property type="entry name" value="BROMO"/>
    <property type="match status" value="1"/>
</dbReference>
<feature type="region of interest" description="Disordered" evidence="19">
    <location>
        <begin position="1740"/>
        <end position="1766"/>
    </location>
</feature>
<dbReference type="InterPro" id="IPR036427">
    <property type="entry name" value="Bromodomain-like_sf"/>
</dbReference>
<keyword evidence="6 25" id="KW-0808">Transferase</keyword>
<feature type="compositionally biased region" description="Basic and acidic residues" evidence="19">
    <location>
        <begin position="2433"/>
        <end position="2448"/>
    </location>
</feature>
<dbReference type="PROSITE" id="PS50868">
    <property type="entry name" value="POST_SET"/>
    <property type="match status" value="1"/>
</dbReference>
<keyword evidence="17" id="KW-0539">Nucleus</keyword>
<feature type="region of interest" description="Disordered" evidence="19">
    <location>
        <begin position="1800"/>
        <end position="2195"/>
    </location>
</feature>
<dbReference type="SUPFAM" id="SSF57903">
    <property type="entry name" value="FYVE/PHD zinc finger"/>
    <property type="match status" value="1"/>
</dbReference>
<dbReference type="Gene3D" id="2.170.270.10">
    <property type="entry name" value="SET domain"/>
    <property type="match status" value="1"/>
</dbReference>
<feature type="compositionally biased region" description="Polar residues" evidence="19">
    <location>
        <begin position="321"/>
        <end position="331"/>
    </location>
</feature>
<feature type="compositionally biased region" description="Basic residues" evidence="19">
    <location>
        <begin position="139"/>
        <end position="155"/>
    </location>
</feature>
<feature type="compositionally biased region" description="Basic residues" evidence="19">
    <location>
        <begin position="113"/>
        <end position="129"/>
    </location>
</feature>
<keyword evidence="12" id="KW-0156">Chromatin regulator</keyword>
<evidence type="ECO:0000256" key="5">
    <source>
        <dbReference type="ARBA" id="ARBA00022603"/>
    </source>
</evidence>
<feature type="compositionally biased region" description="Low complexity" evidence="19">
    <location>
        <begin position="728"/>
        <end position="739"/>
    </location>
</feature>
<dbReference type="GO" id="GO:0005694">
    <property type="term" value="C:chromosome"/>
    <property type="evidence" value="ECO:0007669"/>
    <property type="project" value="UniProtKB-SubCell"/>
</dbReference>
<feature type="region of interest" description="Disordered" evidence="19">
    <location>
        <begin position="2398"/>
        <end position="2475"/>
    </location>
</feature>
<evidence type="ECO:0000259" key="24">
    <source>
        <dbReference type="PROSITE" id="PS51215"/>
    </source>
</evidence>
<keyword evidence="11" id="KW-0862">Zinc</keyword>
<organism evidence="25 26">
    <name type="scientific">Halocaridina rubra</name>
    <name type="common">Hawaiian red shrimp</name>
    <dbReference type="NCBI Taxonomy" id="373956"/>
    <lineage>
        <taxon>Eukaryota</taxon>
        <taxon>Metazoa</taxon>
        <taxon>Ecdysozoa</taxon>
        <taxon>Arthropoda</taxon>
        <taxon>Crustacea</taxon>
        <taxon>Multicrustacea</taxon>
        <taxon>Malacostraca</taxon>
        <taxon>Eumalacostraca</taxon>
        <taxon>Eucarida</taxon>
        <taxon>Decapoda</taxon>
        <taxon>Pleocyemata</taxon>
        <taxon>Caridea</taxon>
        <taxon>Atyoidea</taxon>
        <taxon>Atyidae</taxon>
        <taxon>Halocaridina</taxon>
    </lineage>
</organism>
<evidence type="ECO:0000256" key="7">
    <source>
        <dbReference type="ARBA" id="ARBA00022691"/>
    </source>
</evidence>
<dbReference type="Pfam" id="PF01426">
    <property type="entry name" value="BAH"/>
    <property type="match status" value="1"/>
</dbReference>
<feature type="compositionally biased region" description="Basic and acidic residues" evidence="19">
    <location>
        <begin position="896"/>
        <end position="907"/>
    </location>
</feature>
<comment type="subcellular location">
    <subcellularLocation>
        <location evidence="2">Chromosome</location>
    </subcellularLocation>
    <subcellularLocation>
        <location evidence="1">Nucleus</location>
    </subcellularLocation>
</comment>
<feature type="region of interest" description="Disordered" evidence="19">
    <location>
        <begin position="2641"/>
        <end position="2678"/>
    </location>
</feature>
<evidence type="ECO:0000259" key="23">
    <source>
        <dbReference type="PROSITE" id="PS51038"/>
    </source>
</evidence>
<dbReference type="SUPFAM" id="SSF47370">
    <property type="entry name" value="Bromodomain"/>
    <property type="match status" value="1"/>
</dbReference>
<feature type="compositionally biased region" description="Polar residues" evidence="19">
    <location>
        <begin position="2923"/>
        <end position="2941"/>
    </location>
</feature>
<feature type="region of interest" description="Disordered" evidence="19">
    <location>
        <begin position="3276"/>
        <end position="3296"/>
    </location>
</feature>
<keyword evidence="5 25" id="KW-0489">Methyltransferase</keyword>
<feature type="compositionally biased region" description="Pro residues" evidence="19">
    <location>
        <begin position="2092"/>
        <end position="2103"/>
    </location>
</feature>
<dbReference type="InterPro" id="IPR001214">
    <property type="entry name" value="SET_dom"/>
</dbReference>
<feature type="compositionally biased region" description="Acidic residues" evidence="19">
    <location>
        <begin position="212"/>
        <end position="230"/>
    </location>
</feature>
<feature type="compositionally biased region" description="Polar residues" evidence="19">
    <location>
        <begin position="1885"/>
        <end position="1901"/>
    </location>
</feature>
<keyword evidence="4" id="KW-0597">Phosphoprotein</keyword>
<feature type="compositionally biased region" description="Basic and acidic residues" evidence="19">
    <location>
        <begin position="682"/>
        <end position="710"/>
    </location>
</feature>
<evidence type="ECO:0000256" key="1">
    <source>
        <dbReference type="ARBA" id="ARBA00004123"/>
    </source>
</evidence>
<keyword evidence="7" id="KW-0949">S-adenosyl-L-methionine</keyword>
<feature type="compositionally biased region" description="Polar residues" evidence="19">
    <location>
        <begin position="2961"/>
        <end position="2976"/>
    </location>
</feature>
<dbReference type="GO" id="GO:0003682">
    <property type="term" value="F:chromatin binding"/>
    <property type="evidence" value="ECO:0007669"/>
    <property type="project" value="InterPro"/>
</dbReference>
<dbReference type="Gene3D" id="3.30.40.10">
    <property type="entry name" value="Zinc/RING finger domain, C3HC4 (zinc finger)"/>
    <property type="match status" value="1"/>
</dbReference>
<evidence type="ECO:0000256" key="13">
    <source>
        <dbReference type="ARBA" id="ARBA00023015"/>
    </source>
</evidence>
<feature type="region of interest" description="Disordered" evidence="19">
    <location>
        <begin position="1334"/>
        <end position="1354"/>
    </location>
</feature>
<sequence length="4283" mass="480170">MEQCDPYSTMSHSSTEKSRNPYHAPYTDHQQDMMLSEEEESATLAEPMTLEGAKQLAQTSVVVPATTPTSPVVSIAAAVSPPSHTLVTPPLTSPHHSSHHHHHLTSPSPQQSAHHHHHHLTSPPPHHHPLASPPPPATTHHHPHLTPPLPHHHHIWGPPSVSHEEEEEEEEPQDLPSTVDIQAIRDSPSPEALQEQRLVTINENWDSLDHDQGDEDSEEDESDTDASDSESDSRLSSRSCSPRESVKSFNRSRCESRSRSPSNSRSDSGSQDSDSDSSDWSDSSSSGSDDEKKKDDRDSSPMNKPLPRRKPQLTAPKLTFQDHTSGNNQPGDLNRRNFSSMKSLNSKSISASTFSTSPVTSITTVGFAVSNTTHIAAEDKVLTSSPFRLAAEDKILPKSPFRYPEPYDKFEPERIFSVSRPVLPSKPEEKKPLPNDVSSDKEEVTIGNKNKVPHEGNLAEVGNAESNENKCKSIAEKDESSHEESTNKFKGSVVVESQNSVGVQSVKSEENRGITFQPYKMNVVTSEGKCDAATKWDDCENEKLDEKSMTLNQQELQERRREKQLELNREFDRLLFSTKTLVKPSEQKSEGVVAPEIKHMPGRVTNVAALRYNKVYDAIKTNKSLNYVTTQRNTWHINHILNPPKQEKTLESPLIRDVHAGTAGASGSIGDKNLPKPTPIIVDEKHKENLKVENRSKDIPNLCHEKKDSRTASIPSVHENKINPDTLCDSSASRGSVSGSRRDCSKASEKSLSFDVPVPKMVSPPCIIPDVSSLQGKPCIQHSNFELLKSRDVSQENCSNENTMMNKTFIINNLLPPRAVECDVKSEKKNMDENNSKKKLSKDISILKTCDRSMPILSWDMYNIEKSNKIAKEGEIGKKGSGESQNEVSPSKHLRKESVLSKAEFNDSRQNPSFAPPPLTRGIPLIKCLSVEALNEKSQKASKDSPEKERRNATKDVHIENKSFKSTFDLNAYRSQSDKKAKRSSKELIDRKTSKHSSDGKQKRRECSEKMGKEASTEKKILKETLKTPEKIHDEKKPNKDSTFMKICSNESTDKKSSNSHNFNKFSGSDLIIEKRPKVGGEEKALFLSESTILEKKTSKSKASETFNVDKNRNNNMMLSKIIKEKSCHNKIISKDTSRERIISSLDKKCFKDDRAGEKKFLKNNIEKQTGKEYVVNEKLPKDKTLRKLKSDVPPFKQSDTKVEKLHSKSYHCEKRSSETYHNEKNVVHNISLETSGEQKAVEGKKNIIDIYPEKKIHKDVINHCSNSATFKEHNSKDKKTKLPEVGKYSSKEQNPNKLHSLNRKELGHVAKLGSGIPPNNKVSVDCALGKKFSKENNREKKPSKAFSSSVHGSGFSGRDNISADCKSIIEGTSNCRNSQSEKYIGNYNENSKLSKLQKPLEAHHEAFVPKLQKHLSEGNVKLKSPSKVHTSNIETDGKTFKGDRLEHKRPTSPRESTCCSPKSKCEQCDKSSLYVRPTIADVVKGRERRKSFELEKPREKGKLFRDETSTDSESSEELNEKVDLDTEQTQTFNVSESNFNQGRLTMKIAAMKMAKFGQTGLREVTGGVLPTRSDLPPRLENMSMSFSPFRRPRTSSQKHQAAASSHIETHKVKTAAERKTYSDALPPNGAIRSLASQRKKGGGVKGEMRVPAASVYRSIGISGSVGVAATPASHQHIDHDEEQLSCLEHQLSQFSSDHEGLQVLDQEDLAALLPDVSSGSGHQDGSSVSLDGFTDDVVVSRTGSDTEGDDQGSDLPGDEAEEDDLPDVIVREAIKSMAMVGEEAALKFNTVLMDDLEDVDSRSRSHHHHSQQFQGQNKIGYPHRVARSPRTEVSHRHREDKDLGEKKKRSRGPRNGVVGKDNHQDDETDPPPMPELESYGSIDCNISNVSPDSGIQSVTGSPLHHIGSPPQHNSPLYSAGKRNEGSSSHARPYSPLAPQDSPPPPTLQPAVTPPHLLSSPHYDYESPNSPQMPALKCQVDPPPSLLLAESAKRDELKDNGNTKKRGRPKKDPDKPKRPRGRPKGSKNKRSSVDIQESGTKNESRGGLDDEPGFLHGPVGREAMCDGEVAGNISHHVTESDWTVNNEISEDLPPPPDPIPPIRRGPGRPKKVPPILEPSIPIHDSPVNKVQIEHKPESCADSANHSSAKSQDPFDSSVDNKMKTSGDIAIKEKRPVGRPRKYPKKDDMNNGINLPTTAASKKCFSERIMHKIINEKVRNSEKSDKLSVRVKEGDSAAEPVSDPFAFYEQTAGSSLISSVKLEDQKHRKKQKVRISSDGIPLEEKKKKRGRKKELPAIFEKVYGSQELKTKIKSENGKPSVCAVTLTMKQIHKKKKKKMKYFKSKHKNIVDPVFLADLEDLTLGVQQCSISKIPFILQTKPGEVLMPSIFRLRKVTLAAKKRRGSEKTRTSDKESGTEGDSGKEKSAGKRKKKLQEVPKQGKERPEANEQRLPLKKRHRHISTAVPAMPEPPKVDNVKNEVGISRLTGMEKEFRGEKQERDKIEKLEMNPERNSLTKTPILSDDSKAVSSENKLEGSCSEDLVIQSEDTLSLRSAILSTAELADSKRQVMEETAVNVHNILSIKASELEKDNDEAAVLNVPEPIVNKTLNPLTDVQVKPSRIATQESSSVIKAVEPLMKPDHNASVNKTLSMNPLPGEAVDSGVSQSPELPVSKQSEKNENLVLVSPEIIVTTRTTTTTPKKRHRLEVDLANTPTANTRAAVLNLQKGKTDIPKNKELGKAEPPKTREKEVGRNDAQRTKDKDLGKIDTSKSKDKDLGKLELSRTREKEVTKIDAHNKTREREWAKADPPKIKEKDVLKSDPPKTKDKEIAEVEPSKTREKEIGKNEPFKTKEKDTSHTDSPKSKDKDIGRNDLSRSKDKETGKIDTQKSKEKEASIKSSPSKSPKANRKESVASFETDVVDDTSASVIEINTPTEVSQNEGKASESKESNDLFSKTVMPSMVNNDISLSNPNSGSHSDSDIPSEHEPLYESDQSGFMSDKEGPKELPRKAPQKRRKKKRELRSPMLKVTDKPTPAEVTEDNEPPPEKRKKKIKRRKTNRTGFPTVRKKKRKPKEVDNNDPKESENDNKKNADNEMSSLENPGNAVEHQEIVTETMGKEISDATDGPTVQSSEVAAVDISKEKIEVKCEDSVPLKTAPRPRGRPKKVSADRNQSSRTSSKSPSQSPEKGLKQTRESSRDKKLAASKANSASSEKCEMEQDEQQLEKILERVATGIGGRTRKKRDLSEESMKTIQSECKRIKKPVDDDVEDVDAIILSSESMPSSEPPSGDESCRTVPGKRKVPRWRKKYLVAGLFSDYYKEEEPRRKNGEMLLPKNKLTYDPEEHIHGLLPPPCYCRKWLRERQIDFVLPYDLWWLHEHNMLPGRDIVPSWNYKKIKSNVYYDVRPNHDYEIQACSCKRPSKPGDVGCGDDCINKMVLIECSSQLCPINDSCSNQRIQRHEWRTCLQRFMTPNKGWGIRTTEPIKGGTFILEYVGEVVSEKEFKHRMQTKYVNDTHHYCLNLDRGMVIDGHRMGGDCRFVNHSCDPNCEMQKWYVNGQYRMALFALKDIEEGTELTYDYNFSLFNPAEGQECKCGSENCRGVIGAKSQRLNGIVDDKKKMPKKDPGKKRKRGTTAETDNNYIPRPHFTPIKPLSHQQQLFILTHRCFLIRNLEKVKKSRDRLTRCPEKKPEDVLDEQEEPSTRVEKFLTHFTALNTARSVKTRRLAQAEDDPEMTRLAKLAQIFKDIFDKLVASRDSKDKPLATPFMTLPSKKKHPNYYVRIGEPIDLAIIEKNILTGHYITAESFDRDVMRLFANNLRFFGRNTEVGQMAVGLRRVYSECKLQFKPLLEEVLGEDALPPAFANSSPNEEFEDEDVIRCVCNLHRDEGVMIQCERCLVWQHCDCMGVSDSPDHYLCEECSPRLISPEVPMNPQPPDAPKDHKYFITLLRDNLQVKQGDSVFILRDRPSQKSGERRQPAYKLVKDVKPHDLLIFKIDNLWIDEKGDKFAFGHHYLRPHETFHEPWRKFFPNEVIRSPLCEILPLDMVVNHCWVLDLNSYCRGRPIGAQEDHVFICEYRVDKGARVFSKISKPKYPICIKPYAFITFPERLRPQRTYTPHEVISNSRGKSTNSGISKECHSAMEEKSNCCTSGNSSSTSSNSSCSYPCSSATTSTTLTTRQTAAAVSTNNTSSTEVCTSSNSNSSNRISRSRDRAIQQISDELEDHIPLATVRAEATAQKRAKKRLRVNSVATNLLSQLPTKGAIDLSFLLENNKRQRKKTAAFAS</sequence>
<evidence type="ECO:0000256" key="15">
    <source>
        <dbReference type="ARBA" id="ARBA00023159"/>
    </source>
</evidence>
<feature type="domain" description="Post-SET" evidence="22">
    <location>
        <begin position="3587"/>
        <end position="3603"/>
    </location>
</feature>
<feature type="region of interest" description="Disordered" evidence="19">
    <location>
        <begin position="2267"/>
        <end position="2290"/>
    </location>
</feature>
<accession>A0AAN9FV01</accession>
<feature type="region of interest" description="Disordered" evidence="19">
    <location>
        <begin position="4187"/>
        <end position="4209"/>
    </location>
</feature>
<dbReference type="GO" id="GO:0008270">
    <property type="term" value="F:zinc ion binding"/>
    <property type="evidence" value="ECO:0007669"/>
    <property type="project" value="UniProtKB-KW"/>
</dbReference>
<dbReference type="InterPro" id="IPR001487">
    <property type="entry name" value="Bromodomain"/>
</dbReference>
<feature type="compositionally biased region" description="Basic and acidic residues" evidence="19">
    <location>
        <begin position="2998"/>
        <end position="3008"/>
    </location>
</feature>
<feature type="compositionally biased region" description="Low complexity" evidence="19">
    <location>
        <begin position="3276"/>
        <end position="3289"/>
    </location>
</feature>
<dbReference type="InterPro" id="IPR011011">
    <property type="entry name" value="Znf_FYVE_PHD"/>
</dbReference>
<evidence type="ECO:0000313" key="25">
    <source>
        <dbReference type="EMBL" id="KAK7087046.1"/>
    </source>
</evidence>
<dbReference type="InterPro" id="IPR046341">
    <property type="entry name" value="SET_dom_sf"/>
</dbReference>
<keyword evidence="9" id="KW-0677">Repeat</keyword>
<keyword evidence="16" id="KW-0804">Transcription</keyword>
<feature type="compositionally biased region" description="Basic and acidic residues" evidence="19">
    <location>
        <begin position="467"/>
        <end position="487"/>
    </location>
</feature>
<keyword evidence="8" id="KW-0479">Metal-binding</keyword>
<dbReference type="Pfam" id="PF20826">
    <property type="entry name" value="PHD_5"/>
    <property type="match status" value="1"/>
</dbReference>
<evidence type="ECO:0000256" key="2">
    <source>
        <dbReference type="ARBA" id="ARBA00004286"/>
    </source>
</evidence>
<feature type="region of interest" description="Disordered" evidence="19">
    <location>
        <begin position="661"/>
        <end position="749"/>
    </location>
</feature>
<feature type="region of interest" description="Disordered" evidence="19">
    <location>
        <begin position="82"/>
        <end position="355"/>
    </location>
</feature>
<dbReference type="InterPro" id="IPR006560">
    <property type="entry name" value="AWS_dom"/>
</dbReference>
<gene>
    <name evidence="25" type="primary">ASH1L</name>
    <name evidence="25" type="ORF">SK128_018756</name>
</gene>
<evidence type="ECO:0000256" key="16">
    <source>
        <dbReference type="ARBA" id="ARBA00023163"/>
    </source>
</evidence>
<feature type="compositionally biased region" description="Polar residues" evidence="19">
    <location>
        <begin position="1"/>
        <end position="13"/>
    </location>
</feature>
<feature type="compositionally biased region" description="Basic and acidic residues" evidence="19">
    <location>
        <begin position="2158"/>
        <end position="2175"/>
    </location>
</feature>
<feature type="domain" description="SET" evidence="21">
    <location>
        <begin position="3463"/>
        <end position="3579"/>
    </location>
</feature>
<feature type="compositionally biased region" description="Basic and acidic residues" evidence="19">
    <location>
        <begin position="976"/>
        <end position="1040"/>
    </location>
</feature>